<proteinExistence type="predicted"/>
<feature type="chain" id="PRO_5040353070" description="Protein CPL1-like domain-containing protein" evidence="1">
    <location>
        <begin position="23"/>
        <end position="229"/>
    </location>
</feature>
<dbReference type="PANTHER" id="PTHR35192">
    <property type="entry name" value="PROTEIN, PUTATIVE-RELATED"/>
    <property type="match status" value="1"/>
</dbReference>
<keyword evidence="4" id="KW-1185">Reference proteome</keyword>
<feature type="signal peptide" evidence="1">
    <location>
        <begin position="1"/>
        <end position="22"/>
    </location>
</feature>
<protein>
    <recommendedName>
        <fullName evidence="2">Protein CPL1-like domain-containing protein</fullName>
    </recommendedName>
</protein>
<reference evidence="3" key="1">
    <citation type="journal article" date="2020" name="Nat. Commun.">
        <title>Large-scale genome sequencing of mycorrhizal fungi provides insights into the early evolution of symbiotic traits.</title>
        <authorList>
            <person name="Miyauchi S."/>
            <person name="Kiss E."/>
            <person name="Kuo A."/>
            <person name="Drula E."/>
            <person name="Kohler A."/>
            <person name="Sanchez-Garcia M."/>
            <person name="Morin E."/>
            <person name="Andreopoulos B."/>
            <person name="Barry K.W."/>
            <person name="Bonito G."/>
            <person name="Buee M."/>
            <person name="Carver A."/>
            <person name="Chen C."/>
            <person name="Cichocki N."/>
            <person name="Clum A."/>
            <person name="Culley D."/>
            <person name="Crous P.W."/>
            <person name="Fauchery L."/>
            <person name="Girlanda M."/>
            <person name="Hayes R.D."/>
            <person name="Keri Z."/>
            <person name="LaButti K."/>
            <person name="Lipzen A."/>
            <person name="Lombard V."/>
            <person name="Magnuson J."/>
            <person name="Maillard F."/>
            <person name="Murat C."/>
            <person name="Nolan M."/>
            <person name="Ohm R.A."/>
            <person name="Pangilinan J."/>
            <person name="Pereira M.F."/>
            <person name="Perotto S."/>
            <person name="Peter M."/>
            <person name="Pfister S."/>
            <person name="Riley R."/>
            <person name="Sitrit Y."/>
            <person name="Stielow J.B."/>
            <person name="Szollosi G."/>
            <person name="Zifcakova L."/>
            <person name="Stursova M."/>
            <person name="Spatafora J.W."/>
            <person name="Tedersoo L."/>
            <person name="Vaario L.M."/>
            <person name="Yamada A."/>
            <person name="Yan M."/>
            <person name="Wang P."/>
            <person name="Xu J."/>
            <person name="Bruns T."/>
            <person name="Baldrian P."/>
            <person name="Vilgalys R."/>
            <person name="Dunand C."/>
            <person name="Henrissat B."/>
            <person name="Grigoriev I.V."/>
            <person name="Hibbett D."/>
            <person name="Nagy L.G."/>
            <person name="Martin F.M."/>
        </authorList>
    </citation>
    <scope>NUCLEOTIDE SEQUENCE</scope>
    <source>
        <strain evidence="3">UP504</strain>
    </source>
</reference>
<dbReference type="OrthoDB" id="439917at2759"/>
<dbReference type="Pfam" id="PF21671">
    <property type="entry name" value="CPL1-like"/>
    <property type="match status" value="1"/>
</dbReference>
<name>A0A9P6DYA4_9AGAM</name>
<evidence type="ECO:0000313" key="3">
    <source>
        <dbReference type="EMBL" id="KAF9515754.1"/>
    </source>
</evidence>
<dbReference type="AlphaFoldDB" id="A0A9P6DYA4"/>
<dbReference type="Proteomes" id="UP000886523">
    <property type="component" value="Unassembled WGS sequence"/>
</dbReference>
<organism evidence="3 4">
    <name type="scientific">Hydnum rufescens UP504</name>
    <dbReference type="NCBI Taxonomy" id="1448309"/>
    <lineage>
        <taxon>Eukaryota</taxon>
        <taxon>Fungi</taxon>
        <taxon>Dikarya</taxon>
        <taxon>Basidiomycota</taxon>
        <taxon>Agaricomycotina</taxon>
        <taxon>Agaricomycetes</taxon>
        <taxon>Cantharellales</taxon>
        <taxon>Hydnaceae</taxon>
        <taxon>Hydnum</taxon>
    </lineage>
</organism>
<dbReference type="InterPro" id="IPR048661">
    <property type="entry name" value="CPL1-like"/>
</dbReference>
<comment type="caution">
    <text evidence="3">The sequence shown here is derived from an EMBL/GenBank/DDBJ whole genome shotgun (WGS) entry which is preliminary data.</text>
</comment>
<dbReference type="PANTHER" id="PTHR35192:SF2">
    <property type="entry name" value="APPLE DOMAIN-CONTAINING PROTEIN"/>
    <property type="match status" value="1"/>
</dbReference>
<dbReference type="EMBL" id="MU128947">
    <property type="protein sequence ID" value="KAF9515754.1"/>
    <property type="molecule type" value="Genomic_DNA"/>
</dbReference>
<dbReference type="InterPro" id="IPR038955">
    <property type="entry name" value="PriA/CPL1_fungi"/>
</dbReference>
<sequence>MRFSTYLLTGLATVAGLAIASATIDKRSFRATCGHIDQNLVIKGRNFGHIESCTCLGGLPDFIKSNSVAKRAAQATSTRRVKDILYNVISAVTRGTCTYPEHSIPNCTGRCGYRCKAGYAKRDGHCVLSPSARAIKREEDVDKRCPFATTKCGIYDQTASRTGFECIDTKTSLESCGGCTIGFGSEPATGVDCTNIPGASDIECEKGVCVVNACKEGWSRVGTSGCEQT</sequence>
<evidence type="ECO:0000313" key="4">
    <source>
        <dbReference type="Proteomes" id="UP000886523"/>
    </source>
</evidence>
<gene>
    <name evidence="3" type="ORF">BS47DRAFT_1341696</name>
</gene>
<accession>A0A9P6DYA4</accession>
<feature type="domain" description="Protein CPL1-like" evidence="2">
    <location>
        <begin position="164"/>
        <end position="219"/>
    </location>
</feature>
<evidence type="ECO:0000259" key="2">
    <source>
        <dbReference type="Pfam" id="PF21671"/>
    </source>
</evidence>
<keyword evidence="1" id="KW-0732">Signal</keyword>
<evidence type="ECO:0000256" key="1">
    <source>
        <dbReference type="SAM" id="SignalP"/>
    </source>
</evidence>